<evidence type="ECO:0000313" key="7">
    <source>
        <dbReference type="EMBL" id="KAF2720211.1"/>
    </source>
</evidence>
<feature type="transmembrane region" description="Helical" evidence="5">
    <location>
        <begin position="490"/>
        <end position="511"/>
    </location>
</feature>
<dbReference type="InterPro" id="IPR004841">
    <property type="entry name" value="AA-permease/SLC12A_dom"/>
</dbReference>
<evidence type="ECO:0000256" key="1">
    <source>
        <dbReference type="ARBA" id="ARBA00004141"/>
    </source>
</evidence>
<feature type="transmembrane region" description="Helical" evidence="5">
    <location>
        <begin position="383"/>
        <end position="401"/>
    </location>
</feature>
<comment type="caution">
    <text evidence="7">The sequence shown here is derived from an EMBL/GenBank/DDBJ whole genome shotgun (WGS) entry which is preliminary data.</text>
</comment>
<evidence type="ECO:0000256" key="3">
    <source>
        <dbReference type="ARBA" id="ARBA00022989"/>
    </source>
</evidence>
<dbReference type="PIRSF" id="PIRSF006060">
    <property type="entry name" value="AA_transporter"/>
    <property type="match status" value="1"/>
</dbReference>
<dbReference type="OrthoDB" id="3900342at2759"/>
<evidence type="ECO:0000259" key="6">
    <source>
        <dbReference type="Pfam" id="PF00324"/>
    </source>
</evidence>
<accession>A0A9P4UP87</accession>
<feature type="transmembrane region" description="Helical" evidence="5">
    <location>
        <begin position="140"/>
        <end position="162"/>
    </location>
</feature>
<dbReference type="AlphaFoldDB" id="A0A9P4UP87"/>
<dbReference type="GO" id="GO:0015171">
    <property type="term" value="F:amino acid transmembrane transporter activity"/>
    <property type="evidence" value="ECO:0007669"/>
    <property type="project" value="TreeGrafter"/>
</dbReference>
<protein>
    <recommendedName>
        <fullName evidence="6">Amino acid permease/ SLC12A domain-containing protein</fullName>
    </recommendedName>
</protein>
<reference evidence="7" key="1">
    <citation type="journal article" date="2020" name="Stud. Mycol.">
        <title>101 Dothideomycetes genomes: a test case for predicting lifestyles and emergence of pathogens.</title>
        <authorList>
            <person name="Haridas S."/>
            <person name="Albert R."/>
            <person name="Binder M."/>
            <person name="Bloem J."/>
            <person name="Labutti K."/>
            <person name="Salamov A."/>
            <person name="Andreopoulos B."/>
            <person name="Baker S."/>
            <person name="Barry K."/>
            <person name="Bills G."/>
            <person name="Bluhm B."/>
            <person name="Cannon C."/>
            <person name="Castanera R."/>
            <person name="Culley D."/>
            <person name="Daum C."/>
            <person name="Ezra D."/>
            <person name="Gonzalez J."/>
            <person name="Henrissat B."/>
            <person name="Kuo A."/>
            <person name="Liang C."/>
            <person name="Lipzen A."/>
            <person name="Lutzoni F."/>
            <person name="Magnuson J."/>
            <person name="Mondo S."/>
            <person name="Nolan M."/>
            <person name="Ohm R."/>
            <person name="Pangilinan J."/>
            <person name="Park H.-J."/>
            <person name="Ramirez L."/>
            <person name="Alfaro M."/>
            <person name="Sun H."/>
            <person name="Tritt A."/>
            <person name="Yoshinaga Y."/>
            <person name="Zwiers L.-H."/>
            <person name="Turgeon B."/>
            <person name="Goodwin S."/>
            <person name="Spatafora J."/>
            <person name="Crous P."/>
            <person name="Grigoriev I."/>
        </authorList>
    </citation>
    <scope>NUCLEOTIDE SEQUENCE</scope>
    <source>
        <strain evidence="7">CBS 116435</strain>
    </source>
</reference>
<dbReference type="InterPro" id="IPR050524">
    <property type="entry name" value="APC_YAT"/>
</dbReference>
<feature type="transmembrane region" description="Helical" evidence="5">
    <location>
        <begin position="282"/>
        <end position="301"/>
    </location>
</feature>
<feature type="transmembrane region" description="Helical" evidence="5">
    <location>
        <begin position="407"/>
        <end position="427"/>
    </location>
</feature>
<dbReference type="GO" id="GO:0016020">
    <property type="term" value="C:membrane"/>
    <property type="evidence" value="ECO:0007669"/>
    <property type="project" value="UniProtKB-SubCell"/>
</dbReference>
<dbReference type="Pfam" id="PF00324">
    <property type="entry name" value="AA_permease"/>
    <property type="match status" value="1"/>
</dbReference>
<dbReference type="PANTHER" id="PTHR43341">
    <property type="entry name" value="AMINO ACID PERMEASE"/>
    <property type="match status" value="1"/>
</dbReference>
<evidence type="ECO:0000256" key="4">
    <source>
        <dbReference type="ARBA" id="ARBA00023136"/>
    </source>
</evidence>
<feature type="transmembrane region" description="Helical" evidence="5">
    <location>
        <begin position="168"/>
        <end position="186"/>
    </location>
</feature>
<evidence type="ECO:0000256" key="2">
    <source>
        <dbReference type="ARBA" id="ARBA00022692"/>
    </source>
</evidence>
<feature type="transmembrane region" description="Helical" evidence="5">
    <location>
        <begin position="334"/>
        <end position="355"/>
    </location>
</feature>
<keyword evidence="3 5" id="KW-1133">Transmembrane helix</keyword>
<dbReference type="EMBL" id="MU003802">
    <property type="protein sequence ID" value="KAF2720211.1"/>
    <property type="molecule type" value="Genomic_DNA"/>
</dbReference>
<evidence type="ECO:0000313" key="8">
    <source>
        <dbReference type="Proteomes" id="UP000799441"/>
    </source>
</evidence>
<sequence length="558" mass="61167">MAEQAPLSYQQNASTEPKNEVSKGLFELKSIQSVGDGDVVAVNDDRNGVFHRSFTPHQVHVISLGSNIGSGLFIGTGAALASAGPGNMVIAYGLVCTCVWAVLDALSEMTIAFPTPGNYIDYADRWVDPALAFGAGVAEWLGWTSIVAAEAAFFNILVQFWGNGNFPKAASLSIFIAACCVIFTLPNKVFAWFEYATSLIKIIIFMVIILLSLAIVCGVGPAGYVHDGSTWTDYPVFKNGFGGFGTAALLATWAVGDQIFIGIMGGEAQNPRYSMGRATKLVPYRVGFVYMTCVIFITLLINSNDDRLLGGKGVTASPFVLAIEYAKIPVISHILNAGIIAGVLAIAAESVYLSSRVLRTMGYKRLVLEWVAKVDSKGRPRNSLLITCGFAVILTYINLSAGGQVALSWLISITSASFFINWMIVAFTSWRFHKVLEAQNDKLFTETYAWKATKWPLAPTWLMTICFLLTVCCLYVGTKPLGNAEFSASNFFQYTLGIILIVTLTVGYKLIFRTPWRDLKTAYLHTGRRPLTVEEIQQLDGYYAMPKWRRLVSYVKLW</sequence>
<keyword evidence="2 5" id="KW-0812">Transmembrane</keyword>
<dbReference type="Proteomes" id="UP000799441">
    <property type="component" value="Unassembled WGS sequence"/>
</dbReference>
<name>A0A9P4UP87_9PEZI</name>
<gene>
    <name evidence="7" type="ORF">K431DRAFT_271280</name>
</gene>
<comment type="subcellular location">
    <subcellularLocation>
        <location evidence="1">Membrane</location>
        <topology evidence="1">Multi-pass membrane protein</topology>
    </subcellularLocation>
</comment>
<keyword evidence="8" id="KW-1185">Reference proteome</keyword>
<dbReference type="Gene3D" id="1.20.1740.10">
    <property type="entry name" value="Amino acid/polyamine transporter I"/>
    <property type="match status" value="1"/>
</dbReference>
<keyword evidence="4 5" id="KW-0472">Membrane</keyword>
<evidence type="ECO:0000256" key="5">
    <source>
        <dbReference type="SAM" id="Phobius"/>
    </source>
</evidence>
<feature type="transmembrane region" description="Helical" evidence="5">
    <location>
        <begin position="241"/>
        <end position="261"/>
    </location>
</feature>
<feature type="transmembrane region" description="Helical" evidence="5">
    <location>
        <begin position="89"/>
        <end position="106"/>
    </location>
</feature>
<dbReference type="PANTHER" id="PTHR43341:SF4">
    <property type="entry name" value="ARGININE PERMEASE CAN1-RELATED"/>
    <property type="match status" value="1"/>
</dbReference>
<feature type="domain" description="Amino acid permease/ SLC12A" evidence="6">
    <location>
        <begin position="59"/>
        <end position="517"/>
    </location>
</feature>
<feature type="transmembrane region" description="Helical" evidence="5">
    <location>
        <begin position="198"/>
        <end position="221"/>
    </location>
</feature>
<organism evidence="7 8">
    <name type="scientific">Polychaeton citri CBS 116435</name>
    <dbReference type="NCBI Taxonomy" id="1314669"/>
    <lineage>
        <taxon>Eukaryota</taxon>
        <taxon>Fungi</taxon>
        <taxon>Dikarya</taxon>
        <taxon>Ascomycota</taxon>
        <taxon>Pezizomycotina</taxon>
        <taxon>Dothideomycetes</taxon>
        <taxon>Dothideomycetidae</taxon>
        <taxon>Capnodiales</taxon>
        <taxon>Capnodiaceae</taxon>
        <taxon>Polychaeton</taxon>
    </lineage>
</organism>
<feature type="transmembrane region" description="Helical" evidence="5">
    <location>
        <begin position="61"/>
        <end position="83"/>
    </location>
</feature>
<feature type="transmembrane region" description="Helical" evidence="5">
    <location>
        <begin position="460"/>
        <end position="478"/>
    </location>
</feature>
<proteinExistence type="predicted"/>